<protein>
    <submittedName>
        <fullName evidence="1">Uncharacterized protein</fullName>
    </submittedName>
</protein>
<dbReference type="AlphaFoldDB" id="A0A0T5Z3K5"/>
<comment type="caution">
    <text evidence="1">The sequence shown here is derived from an EMBL/GenBank/DDBJ whole genome shotgun (WGS) entry which is preliminary data.</text>
</comment>
<accession>A0A0T5Z3K5</accession>
<evidence type="ECO:0000313" key="1">
    <source>
        <dbReference type="EMBL" id="KRT57424.1"/>
    </source>
</evidence>
<sequence length="56" mass="6498">MARHYLIDLNDRPMLLEKRSLRPFNDTSELAQDTAWLIQPESAVSQVLRIDAPAKY</sequence>
<name>A0A0T5Z3K5_9GAMM</name>
<dbReference type="RefSeq" id="WP_158294619.1">
    <property type="nucleotide sequence ID" value="NZ_KQ556867.1"/>
</dbReference>
<dbReference type="Proteomes" id="UP000051276">
    <property type="component" value="Unassembled WGS sequence"/>
</dbReference>
<gene>
    <name evidence="1" type="ORF">Ga0076813_11525</name>
</gene>
<proteinExistence type="predicted"/>
<reference evidence="1 2" key="1">
    <citation type="submission" date="2015-11" db="EMBL/GenBank/DDBJ databases">
        <title>The genome of Candidatus Endoriftia persephone in Ridgeia piscesae and population structure of the North Eastern Pacific vestimentiferan symbionts.</title>
        <authorList>
            <person name="Perez M."/>
            <person name="Juniper K.S."/>
        </authorList>
    </citation>
    <scope>NUCLEOTIDE SEQUENCE [LARGE SCALE GENOMIC DNA]</scope>
    <source>
        <strain evidence="1">Ind10</strain>
    </source>
</reference>
<evidence type="ECO:0000313" key="2">
    <source>
        <dbReference type="Proteomes" id="UP000051276"/>
    </source>
</evidence>
<dbReference type="EMBL" id="LMXI01000542">
    <property type="protein sequence ID" value="KRT57424.1"/>
    <property type="molecule type" value="Genomic_DNA"/>
</dbReference>
<organism evidence="1 2">
    <name type="scientific">endosymbiont of Ridgeia piscesae</name>
    <dbReference type="NCBI Taxonomy" id="54398"/>
    <lineage>
        <taxon>Bacteria</taxon>
        <taxon>Pseudomonadati</taxon>
        <taxon>Pseudomonadota</taxon>
        <taxon>Gammaproteobacteria</taxon>
        <taxon>sulfur-oxidizing symbionts</taxon>
    </lineage>
</organism>